<dbReference type="Proteomes" id="UP001437256">
    <property type="component" value="Unassembled WGS sequence"/>
</dbReference>
<accession>A0ABR3A423</accession>
<organism evidence="1 2">
    <name type="scientific">Marasmius tenuissimus</name>
    <dbReference type="NCBI Taxonomy" id="585030"/>
    <lineage>
        <taxon>Eukaryota</taxon>
        <taxon>Fungi</taxon>
        <taxon>Dikarya</taxon>
        <taxon>Basidiomycota</taxon>
        <taxon>Agaricomycotina</taxon>
        <taxon>Agaricomycetes</taxon>
        <taxon>Agaricomycetidae</taxon>
        <taxon>Agaricales</taxon>
        <taxon>Marasmiineae</taxon>
        <taxon>Marasmiaceae</taxon>
        <taxon>Marasmius</taxon>
    </lineage>
</organism>
<evidence type="ECO:0000313" key="2">
    <source>
        <dbReference type="Proteomes" id="UP001437256"/>
    </source>
</evidence>
<dbReference type="EMBL" id="JBBXMP010000023">
    <property type="protein sequence ID" value="KAL0067734.1"/>
    <property type="molecule type" value="Genomic_DNA"/>
</dbReference>
<protein>
    <submittedName>
        <fullName evidence="1">Uncharacterized protein</fullName>
    </submittedName>
</protein>
<reference evidence="1 2" key="1">
    <citation type="submission" date="2024-05" db="EMBL/GenBank/DDBJ databases">
        <title>A draft genome resource for the thread blight pathogen Marasmius tenuissimus strain MS-2.</title>
        <authorList>
            <person name="Yulfo-Soto G.E."/>
            <person name="Baruah I.K."/>
            <person name="Amoako-Attah I."/>
            <person name="Bukari Y."/>
            <person name="Meinhardt L.W."/>
            <person name="Bailey B.A."/>
            <person name="Cohen S.P."/>
        </authorList>
    </citation>
    <scope>NUCLEOTIDE SEQUENCE [LARGE SCALE GENOMIC DNA]</scope>
    <source>
        <strain evidence="1 2">MS-2</strain>
    </source>
</reference>
<proteinExistence type="predicted"/>
<comment type="caution">
    <text evidence="1">The sequence shown here is derived from an EMBL/GenBank/DDBJ whole genome shotgun (WGS) entry which is preliminary data.</text>
</comment>
<gene>
    <name evidence="1" type="ORF">AAF712_005174</name>
</gene>
<sequence length="206" mass="23532">MAGTVLDLIGNFKVLEVLKMHFDAHDLWVMDPVEPVCDLALVRRSSLESSLPCLRRLQLDLMWNVFLPWFLIPGILGVPDLKTLALNLAYLPLPPPVPLLQSFIDLYSPSLESLVVYVMWETLPSLDLSRFGLLRSILFRVRRPPKAAGEFKKLVDVVSTAINRGHRESVPLRVIITHGEAELVAQIEGVRWILDARYYNEEYEWS</sequence>
<name>A0ABR3A423_9AGAR</name>
<keyword evidence="2" id="KW-1185">Reference proteome</keyword>
<evidence type="ECO:0000313" key="1">
    <source>
        <dbReference type="EMBL" id="KAL0067734.1"/>
    </source>
</evidence>